<evidence type="ECO:0000256" key="5">
    <source>
        <dbReference type="ARBA" id="ARBA00023235"/>
    </source>
</evidence>
<organism evidence="6 7">
    <name type="scientific">Fusarium albosuccineum</name>
    <dbReference type="NCBI Taxonomy" id="1237068"/>
    <lineage>
        <taxon>Eukaryota</taxon>
        <taxon>Fungi</taxon>
        <taxon>Dikarya</taxon>
        <taxon>Ascomycota</taxon>
        <taxon>Pezizomycotina</taxon>
        <taxon>Sordariomycetes</taxon>
        <taxon>Hypocreomycetidae</taxon>
        <taxon>Hypocreales</taxon>
        <taxon>Nectriaceae</taxon>
        <taxon>Fusarium</taxon>
        <taxon>Fusarium decemcellulare species complex</taxon>
    </lineage>
</organism>
<accession>A0A8H4L1R7</accession>
<keyword evidence="5" id="KW-0413">Isomerase</keyword>
<dbReference type="Pfam" id="PF00378">
    <property type="entry name" value="ECH_1"/>
    <property type="match status" value="1"/>
</dbReference>
<dbReference type="AlphaFoldDB" id="A0A8H4L1R7"/>
<reference evidence="6 7" key="1">
    <citation type="submission" date="2020-01" db="EMBL/GenBank/DDBJ databases">
        <title>Identification and distribution of gene clusters putatively required for synthesis of sphingolipid metabolism inhibitors in phylogenetically diverse species of the filamentous fungus Fusarium.</title>
        <authorList>
            <person name="Kim H.-S."/>
            <person name="Busman M."/>
            <person name="Brown D.W."/>
            <person name="Divon H."/>
            <person name="Uhlig S."/>
            <person name="Proctor R.H."/>
        </authorList>
    </citation>
    <scope>NUCLEOTIDE SEQUENCE [LARGE SCALE GENOMIC DNA]</scope>
    <source>
        <strain evidence="6 7">NRRL 20459</strain>
    </source>
</reference>
<comment type="caution">
    <text evidence="6">The sequence shown here is derived from an EMBL/GenBank/DDBJ whole genome shotgun (WGS) entry which is preliminary data.</text>
</comment>
<dbReference type="Proteomes" id="UP000554235">
    <property type="component" value="Unassembled WGS sequence"/>
</dbReference>
<comment type="similarity">
    <text evidence="3">Belongs to the enoyl-CoA hydratase/isomerase family.</text>
</comment>
<dbReference type="InterPro" id="IPR001753">
    <property type="entry name" value="Enoyl-CoA_hydra/iso"/>
</dbReference>
<dbReference type="PANTHER" id="PTHR43684:SF1">
    <property type="entry name" value="ENOYL-COA DELTA ISOMERASE 2"/>
    <property type="match status" value="1"/>
</dbReference>
<evidence type="ECO:0000256" key="3">
    <source>
        <dbReference type="ARBA" id="ARBA00005254"/>
    </source>
</evidence>
<dbReference type="EMBL" id="JAADYS010001870">
    <property type="protein sequence ID" value="KAF4460731.1"/>
    <property type="molecule type" value="Genomic_DNA"/>
</dbReference>
<evidence type="ECO:0000256" key="2">
    <source>
        <dbReference type="ARBA" id="ARBA00005005"/>
    </source>
</evidence>
<dbReference type="GO" id="GO:0005782">
    <property type="term" value="C:peroxisomal matrix"/>
    <property type="evidence" value="ECO:0007669"/>
    <property type="project" value="TreeGrafter"/>
</dbReference>
<keyword evidence="7" id="KW-1185">Reference proteome</keyword>
<dbReference type="InterPro" id="IPR029045">
    <property type="entry name" value="ClpP/crotonase-like_dom_sf"/>
</dbReference>
<keyword evidence="4" id="KW-0576">Peroxisome</keyword>
<dbReference type="OrthoDB" id="448450at2759"/>
<comment type="subcellular location">
    <subcellularLocation>
        <location evidence="1">Peroxisome</location>
    </subcellularLocation>
</comment>
<sequence length="270" mass="29914">MAEDSIISLDYRGRVAVLTIENESKLNSMSLEQYYDLAQKLREIATHDEVFITVILAKGRYFSAGANVSFAKEAPTTGPDLHRHWLQSFVAFNLNITHAFATHPKVLVVGLNGPVVGLTAALIAFADFIYCAPSTFLLTPFSSIGLVAEGGASRALALRLGPARSNEALLMSRRIEAVELERCGFVNAIFDEGDDARFRERVMKEVDERLGEHLIGDSMTEIKKLIRRPEMDVMHTQNVHEVFAGLERFVAGIPQKEFAKLASGAKRHKL</sequence>
<evidence type="ECO:0008006" key="8">
    <source>
        <dbReference type="Google" id="ProtNLM"/>
    </source>
</evidence>
<dbReference type="PANTHER" id="PTHR43684">
    <property type="match status" value="1"/>
</dbReference>
<evidence type="ECO:0000256" key="4">
    <source>
        <dbReference type="ARBA" id="ARBA00023140"/>
    </source>
</evidence>
<evidence type="ECO:0000313" key="6">
    <source>
        <dbReference type="EMBL" id="KAF4460731.1"/>
    </source>
</evidence>
<dbReference type="CDD" id="cd06558">
    <property type="entry name" value="crotonase-like"/>
    <property type="match status" value="1"/>
</dbReference>
<dbReference type="GO" id="GO:0006635">
    <property type="term" value="P:fatty acid beta-oxidation"/>
    <property type="evidence" value="ECO:0007669"/>
    <property type="project" value="TreeGrafter"/>
</dbReference>
<dbReference type="Gene3D" id="3.90.226.10">
    <property type="entry name" value="2-enoyl-CoA Hydratase, Chain A, domain 1"/>
    <property type="match status" value="1"/>
</dbReference>
<proteinExistence type="inferred from homology"/>
<dbReference type="SUPFAM" id="SSF52096">
    <property type="entry name" value="ClpP/crotonase"/>
    <property type="match status" value="1"/>
</dbReference>
<evidence type="ECO:0000313" key="7">
    <source>
        <dbReference type="Proteomes" id="UP000554235"/>
    </source>
</evidence>
<evidence type="ECO:0000256" key="1">
    <source>
        <dbReference type="ARBA" id="ARBA00004275"/>
    </source>
</evidence>
<dbReference type="InterPro" id="IPR051053">
    <property type="entry name" value="ECH/Chromodomain_protein"/>
</dbReference>
<dbReference type="GO" id="GO:0004165">
    <property type="term" value="F:delta(3)-delta(2)-enoyl-CoA isomerase activity"/>
    <property type="evidence" value="ECO:0007669"/>
    <property type="project" value="UniProtKB-ARBA"/>
</dbReference>
<comment type="pathway">
    <text evidence="2">Lipid metabolism; fatty acid beta-oxidation.</text>
</comment>
<name>A0A8H4L1R7_9HYPO</name>
<protein>
    <recommendedName>
        <fullName evidence="8">3,2-trans-enoyl-CoA isomerase</fullName>
    </recommendedName>
</protein>
<gene>
    <name evidence="6" type="ORF">FALBO_12485</name>
</gene>
<dbReference type="FunFam" id="3.90.226.10:FF:000048">
    <property type="entry name" value="3,2-trans-enoyl-CoA isomerase"/>
    <property type="match status" value="1"/>
</dbReference>